<dbReference type="RefSeq" id="WP_203347671.1">
    <property type="nucleotide sequence ID" value="NZ_CANMIY010000004.1"/>
</dbReference>
<evidence type="ECO:0000259" key="1">
    <source>
        <dbReference type="Pfam" id="PF02698"/>
    </source>
</evidence>
<protein>
    <submittedName>
        <fullName evidence="2">YdcF family protein</fullName>
    </submittedName>
</protein>
<accession>A0AA92LZB8</accession>
<dbReference type="PANTHER" id="PTHR30336">
    <property type="entry name" value="INNER MEMBRANE PROTEIN, PROBABLE PERMEASE"/>
    <property type="match status" value="1"/>
</dbReference>
<dbReference type="Pfam" id="PF02698">
    <property type="entry name" value="DUF218"/>
    <property type="match status" value="1"/>
</dbReference>
<proteinExistence type="predicted"/>
<dbReference type="EMBL" id="CP069197">
    <property type="protein sequence ID" value="QRG85365.1"/>
    <property type="molecule type" value="Genomic_DNA"/>
</dbReference>
<dbReference type="GO" id="GO:0005886">
    <property type="term" value="C:plasma membrane"/>
    <property type="evidence" value="ECO:0007669"/>
    <property type="project" value="TreeGrafter"/>
</dbReference>
<dbReference type="CDD" id="cd06259">
    <property type="entry name" value="YdcF-like"/>
    <property type="match status" value="1"/>
</dbReference>
<dbReference type="Gene3D" id="3.40.50.620">
    <property type="entry name" value="HUPs"/>
    <property type="match status" value="1"/>
</dbReference>
<dbReference type="PANTHER" id="PTHR30336:SF20">
    <property type="entry name" value="DUF218 DOMAIN-CONTAINING PROTEIN"/>
    <property type="match status" value="1"/>
</dbReference>
<dbReference type="InterPro" id="IPR051599">
    <property type="entry name" value="Cell_Envelope_Assoc"/>
</dbReference>
<dbReference type="InterPro" id="IPR014729">
    <property type="entry name" value="Rossmann-like_a/b/a_fold"/>
</dbReference>
<organism evidence="2 3">
    <name type="scientific">Vibrio diabolicus</name>
    <dbReference type="NCBI Taxonomy" id="50719"/>
    <lineage>
        <taxon>Bacteria</taxon>
        <taxon>Pseudomonadati</taxon>
        <taxon>Pseudomonadota</taxon>
        <taxon>Gammaproteobacteria</taxon>
        <taxon>Vibrionales</taxon>
        <taxon>Vibrionaceae</taxon>
        <taxon>Vibrio</taxon>
        <taxon>Vibrio diabolicus subgroup</taxon>
    </lineage>
</organism>
<feature type="domain" description="DUF218" evidence="1">
    <location>
        <begin position="6"/>
        <end position="132"/>
    </location>
</feature>
<reference evidence="2 3" key="1">
    <citation type="submission" date="2021-01" db="EMBL/GenBank/DDBJ databases">
        <title>Characterization of a novel blaVMB-2- harboring plasmid in Vibrio diabolicus.</title>
        <authorList>
            <person name="Liu M."/>
        </authorList>
    </citation>
    <scope>NUCLEOTIDE SEQUENCE [LARGE SCALE GENOMIC DNA]</scope>
    <source>
        <strain evidence="2 3">SLV18</strain>
    </source>
</reference>
<evidence type="ECO:0000313" key="3">
    <source>
        <dbReference type="Proteomes" id="UP000596337"/>
    </source>
</evidence>
<sequence length="280" mass="31336">MKLDNVVIVLGKRLVNSRLTVEGVTRVEALSNTIASLPTERTAIIFCGGLTQGQRISEADAMYSYFNSLNAAAVHPFPEHQILLENRSLNTFQNMRYASRVLCDSGLFQLWSARPVEVTLLSNDYHLERIIEIQTLMDELGLLRVLKSECASMGVTLNLPLDINKHISVPYPHKGPMAAAFLLLDELTTYRVYLEGVKQGAFLRDLSVVRKKPLMIARHAIQQLLALPLDKDSLQQIEDMKKAIEMTALDESVGAAEQALRIVHPILTALNRRLDPESIH</sequence>
<dbReference type="Proteomes" id="UP000596337">
    <property type="component" value="Chromosome 2"/>
</dbReference>
<dbReference type="InterPro" id="IPR003848">
    <property type="entry name" value="DUF218"/>
</dbReference>
<gene>
    <name evidence="2" type="ORF">JOS67_17100</name>
</gene>
<dbReference type="AlphaFoldDB" id="A0AA92LZB8"/>
<name>A0AA92LZB8_9VIBR</name>
<evidence type="ECO:0000313" key="2">
    <source>
        <dbReference type="EMBL" id="QRG85365.1"/>
    </source>
</evidence>